<reference evidence="4" key="1">
    <citation type="journal article" date="2010" name="Nat. Biotechnol.">
        <title>Draft genome sequence of the oilseed species Ricinus communis.</title>
        <authorList>
            <person name="Chan A.P."/>
            <person name="Crabtree J."/>
            <person name="Zhao Q."/>
            <person name="Lorenzi H."/>
            <person name="Orvis J."/>
            <person name="Puiu D."/>
            <person name="Melake-Berhan A."/>
            <person name="Jones K.M."/>
            <person name="Redman J."/>
            <person name="Chen G."/>
            <person name="Cahoon E.B."/>
            <person name="Gedil M."/>
            <person name="Stanke M."/>
            <person name="Haas B.J."/>
            <person name="Wortman J.R."/>
            <person name="Fraser-Liggett C.M."/>
            <person name="Ravel J."/>
            <person name="Rabinowicz P.D."/>
        </authorList>
    </citation>
    <scope>NUCLEOTIDE SEQUENCE [LARGE SCALE GENOMIC DNA]</scope>
    <source>
        <strain evidence="4">cv. Hale</strain>
    </source>
</reference>
<dbReference type="PANTHER" id="PTHR47926">
    <property type="entry name" value="PENTATRICOPEPTIDE REPEAT-CONTAINING PROTEIN"/>
    <property type="match status" value="1"/>
</dbReference>
<keyword evidence="1" id="KW-0677">Repeat</keyword>
<dbReference type="Proteomes" id="UP000008311">
    <property type="component" value="Unassembled WGS sequence"/>
</dbReference>
<proteinExistence type="predicted"/>
<dbReference type="eggNOG" id="KOG4197">
    <property type="taxonomic scope" value="Eukaryota"/>
</dbReference>
<dbReference type="InParanoid" id="B9RBU0"/>
<dbReference type="NCBIfam" id="TIGR00756">
    <property type="entry name" value="PPR"/>
    <property type="match status" value="1"/>
</dbReference>
<dbReference type="GO" id="GO:0003723">
    <property type="term" value="F:RNA binding"/>
    <property type="evidence" value="ECO:0007669"/>
    <property type="project" value="InterPro"/>
</dbReference>
<dbReference type="Gene3D" id="1.25.40.10">
    <property type="entry name" value="Tetratricopeptide repeat domain"/>
    <property type="match status" value="1"/>
</dbReference>
<name>B9RBU0_RICCO</name>
<dbReference type="GO" id="GO:0009451">
    <property type="term" value="P:RNA modification"/>
    <property type="evidence" value="ECO:0007669"/>
    <property type="project" value="InterPro"/>
</dbReference>
<evidence type="ECO:0000256" key="1">
    <source>
        <dbReference type="ARBA" id="ARBA00022737"/>
    </source>
</evidence>
<dbReference type="AlphaFoldDB" id="B9RBU0"/>
<accession>B9RBU0</accession>
<dbReference type="PANTHER" id="PTHR47926:SF545">
    <property type="entry name" value="PENTACOTRIPEPTIDE-REPEAT REGION OF PRORP DOMAIN-CONTAINING PROTEIN"/>
    <property type="match status" value="1"/>
</dbReference>
<dbReference type="EMBL" id="EQ973774">
    <property type="protein sequence ID" value="EEF51011.1"/>
    <property type="molecule type" value="Genomic_DNA"/>
</dbReference>
<keyword evidence="4" id="KW-1185">Reference proteome</keyword>
<gene>
    <name evidence="3" type="ORF">RCOM_1681050</name>
</gene>
<dbReference type="InterPro" id="IPR046960">
    <property type="entry name" value="PPR_At4g14850-like_plant"/>
</dbReference>
<dbReference type="Pfam" id="PF01535">
    <property type="entry name" value="PPR"/>
    <property type="match status" value="1"/>
</dbReference>
<dbReference type="InterPro" id="IPR002885">
    <property type="entry name" value="PPR_rpt"/>
</dbReference>
<dbReference type="PROSITE" id="PS51375">
    <property type="entry name" value="PPR"/>
    <property type="match status" value="1"/>
</dbReference>
<evidence type="ECO:0000256" key="2">
    <source>
        <dbReference type="PROSITE-ProRule" id="PRU00708"/>
    </source>
</evidence>
<evidence type="ECO:0008006" key="5">
    <source>
        <dbReference type="Google" id="ProtNLM"/>
    </source>
</evidence>
<organism evidence="3 4">
    <name type="scientific">Ricinus communis</name>
    <name type="common">Castor bean</name>
    <dbReference type="NCBI Taxonomy" id="3988"/>
    <lineage>
        <taxon>Eukaryota</taxon>
        <taxon>Viridiplantae</taxon>
        <taxon>Streptophyta</taxon>
        <taxon>Embryophyta</taxon>
        <taxon>Tracheophyta</taxon>
        <taxon>Spermatophyta</taxon>
        <taxon>Magnoliopsida</taxon>
        <taxon>eudicotyledons</taxon>
        <taxon>Gunneridae</taxon>
        <taxon>Pentapetalae</taxon>
        <taxon>rosids</taxon>
        <taxon>fabids</taxon>
        <taxon>Malpighiales</taxon>
        <taxon>Euphorbiaceae</taxon>
        <taxon>Acalyphoideae</taxon>
        <taxon>Acalypheae</taxon>
        <taxon>Ricinus</taxon>
    </lineage>
</organism>
<feature type="repeat" description="PPR" evidence="2">
    <location>
        <begin position="52"/>
        <end position="86"/>
    </location>
</feature>
<dbReference type="STRING" id="3988.B9RBU0"/>
<protein>
    <recommendedName>
        <fullName evidence="5">Pentatricopeptide repeat-containing protein</fullName>
    </recommendedName>
</protein>
<sequence>MWFRGISSGHLKLGNVLEAKTDVSWNSKVSGYASSGDMDQWVVYLIQCPTKNNISWVTMIAGYSKYGNVKFAWELFNRLTEKDLLSVNAMISCIAQNNRRRPFSCSMRCLKLKIMSNQMK</sequence>
<evidence type="ECO:0000313" key="3">
    <source>
        <dbReference type="EMBL" id="EEF51011.1"/>
    </source>
</evidence>
<evidence type="ECO:0000313" key="4">
    <source>
        <dbReference type="Proteomes" id="UP000008311"/>
    </source>
</evidence>
<dbReference type="InterPro" id="IPR011990">
    <property type="entry name" value="TPR-like_helical_dom_sf"/>
</dbReference>